<comment type="caution">
    <text evidence="2">The sequence shown here is derived from an EMBL/GenBank/DDBJ whole genome shotgun (WGS) entry which is preliminary data.</text>
</comment>
<reference evidence="2 3" key="1">
    <citation type="submission" date="2023-10" db="EMBL/GenBank/DDBJ databases">
        <title>Holzapfeliella saturejae sp. nov. isolated from Satureja montana flowers.</title>
        <authorList>
            <person name="Alcantara C."/>
            <person name="Zuniga M."/>
            <person name="Landete J.M."/>
            <person name="Monedero V."/>
        </authorList>
    </citation>
    <scope>NUCLEOTIDE SEQUENCE [LARGE SCALE GENOMIC DNA]</scope>
    <source>
        <strain evidence="2 3">He02</strain>
    </source>
</reference>
<feature type="compositionally biased region" description="Acidic residues" evidence="1">
    <location>
        <begin position="127"/>
        <end position="138"/>
    </location>
</feature>
<dbReference type="EMBL" id="JAWMWG010000005">
    <property type="protein sequence ID" value="MEJ6348952.1"/>
    <property type="molecule type" value="Genomic_DNA"/>
</dbReference>
<evidence type="ECO:0000313" key="2">
    <source>
        <dbReference type="EMBL" id="MEJ6348952.1"/>
    </source>
</evidence>
<evidence type="ECO:0000313" key="3">
    <source>
        <dbReference type="Proteomes" id="UP001377804"/>
    </source>
</evidence>
<dbReference type="RefSeq" id="WP_339970456.1">
    <property type="nucleotide sequence ID" value="NZ_JAWMWG010000005.1"/>
</dbReference>
<sequence>MKKIKELSEELGVSRQTINRYINKTAGFKEKYVVIKGRTNFVNEDGQKLIKSHFESNEEKKETQSSTDNNDELVDVLKKELHSKNQQLETMQILLDQQQRLTSQLTHNMNKLKEELDYERANRIELAAEDTQETDIDETDTKESFKNTTDAQRAEDSQAPRYYFGFRPMNQKKWWQFWK</sequence>
<feature type="region of interest" description="Disordered" evidence="1">
    <location>
        <begin position="127"/>
        <end position="156"/>
    </location>
</feature>
<keyword evidence="2" id="KW-0238">DNA-binding</keyword>
<dbReference type="GO" id="GO:0003677">
    <property type="term" value="F:DNA binding"/>
    <property type="evidence" value="ECO:0007669"/>
    <property type="project" value="UniProtKB-KW"/>
</dbReference>
<gene>
    <name evidence="2" type="ORF">R4Y45_06935</name>
</gene>
<organism evidence="2 3">
    <name type="scientific">Holzapfeliella saturejae</name>
    <dbReference type="NCBI Taxonomy" id="3082953"/>
    <lineage>
        <taxon>Bacteria</taxon>
        <taxon>Bacillati</taxon>
        <taxon>Bacillota</taxon>
        <taxon>Bacilli</taxon>
        <taxon>Lactobacillales</taxon>
        <taxon>Lactobacillaceae</taxon>
        <taxon>Holzapfeliella</taxon>
    </lineage>
</organism>
<name>A0ABU8SHT6_9LACO</name>
<dbReference type="Proteomes" id="UP001377804">
    <property type="component" value="Unassembled WGS sequence"/>
</dbReference>
<proteinExistence type="predicted"/>
<keyword evidence="3" id="KW-1185">Reference proteome</keyword>
<dbReference type="InterPro" id="IPR010749">
    <property type="entry name" value="YfeC-like"/>
</dbReference>
<protein>
    <submittedName>
        <fullName evidence="2">DNA-binding transcriptional regulator</fullName>
    </submittedName>
</protein>
<evidence type="ECO:0000256" key="1">
    <source>
        <dbReference type="SAM" id="MobiDB-lite"/>
    </source>
</evidence>
<accession>A0ABU8SHT6</accession>
<dbReference type="Pfam" id="PF07037">
    <property type="entry name" value="YfeC-like"/>
    <property type="match status" value="1"/>
</dbReference>